<accession>A0AAD7JI75</accession>
<dbReference type="EMBL" id="JARKIB010000026">
    <property type="protein sequence ID" value="KAJ7765348.1"/>
    <property type="molecule type" value="Genomic_DNA"/>
</dbReference>
<dbReference type="SUPFAM" id="SSF52047">
    <property type="entry name" value="RNI-like"/>
    <property type="match status" value="1"/>
</dbReference>
<evidence type="ECO:0000313" key="1">
    <source>
        <dbReference type="EMBL" id="KAJ7765348.1"/>
    </source>
</evidence>
<gene>
    <name evidence="1" type="ORF">B0H16DRAFT_1796822</name>
</gene>
<dbReference type="Proteomes" id="UP001215598">
    <property type="component" value="Unassembled WGS sequence"/>
</dbReference>
<sequence length="475" mass="52947">MTLTLCTNCGFSPAEEGNTRPFPHGLRDRLSKLDTLIAVLTAERQKLQTESDAIVYPILSLAPEITTEIFLRCQGGETYSRPSPSKGPLLLTQICHHWRQIAIHTPELWRCPQFNTDSPSSVDLYTLWLDRSGDIPLGISMQSWETARACSMIEASMRHCHHWQDIKFDLPLTSYPTLDLVNAPLPMLRSITLTINQHGGDDTDGVIIRNAPSLRKANLGGVKIDIPWSQLTSLTLHGSVTVADCLTFLPGCKHLVKLVITLFSQTPPHTDFIVLPTLESFHSNSTAALILGHLTLPRLKRLVFNDYVQHQNVVALENLIHRSSCPLRALSIPGQNIALETFAACLTAVSNSVSDLDVHEISPGQLLLALEPTEILPHLTTLRMHFRNRRLLETDYRDVIDVVHARMSPSPPRVCLEGFTLYADLPTGFDPTVSTMARFRAFAAAGLKIKLTLPETRTRRQTTRSTHVAMDSWTD</sequence>
<name>A0AAD7JI75_9AGAR</name>
<evidence type="ECO:0000313" key="2">
    <source>
        <dbReference type="Proteomes" id="UP001215598"/>
    </source>
</evidence>
<comment type="caution">
    <text evidence="1">The sequence shown here is derived from an EMBL/GenBank/DDBJ whole genome shotgun (WGS) entry which is preliminary data.</text>
</comment>
<dbReference type="Gene3D" id="3.80.10.10">
    <property type="entry name" value="Ribonuclease Inhibitor"/>
    <property type="match status" value="1"/>
</dbReference>
<dbReference type="AlphaFoldDB" id="A0AAD7JI75"/>
<proteinExistence type="predicted"/>
<protein>
    <recommendedName>
        <fullName evidence="3">F-box domain-containing protein</fullName>
    </recommendedName>
</protein>
<organism evidence="1 2">
    <name type="scientific">Mycena metata</name>
    <dbReference type="NCBI Taxonomy" id="1033252"/>
    <lineage>
        <taxon>Eukaryota</taxon>
        <taxon>Fungi</taxon>
        <taxon>Dikarya</taxon>
        <taxon>Basidiomycota</taxon>
        <taxon>Agaricomycotina</taxon>
        <taxon>Agaricomycetes</taxon>
        <taxon>Agaricomycetidae</taxon>
        <taxon>Agaricales</taxon>
        <taxon>Marasmiineae</taxon>
        <taxon>Mycenaceae</taxon>
        <taxon>Mycena</taxon>
    </lineage>
</organism>
<keyword evidence="2" id="KW-1185">Reference proteome</keyword>
<dbReference type="InterPro" id="IPR032675">
    <property type="entry name" value="LRR_dom_sf"/>
</dbReference>
<evidence type="ECO:0008006" key="3">
    <source>
        <dbReference type="Google" id="ProtNLM"/>
    </source>
</evidence>
<reference evidence="1" key="1">
    <citation type="submission" date="2023-03" db="EMBL/GenBank/DDBJ databases">
        <title>Massive genome expansion in bonnet fungi (Mycena s.s.) driven by repeated elements and novel gene families across ecological guilds.</title>
        <authorList>
            <consortium name="Lawrence Berkeley National Laboratory"/>
            <person name="Harder C.B."/>
            <person name="Miyauchi S."/>
            <person name="Viragh M."/>
            <person name="Kuo A."/>
            <person name="Thoen E."/>
            <person name="Andreopoulos B."/>
            <person name="Lu D."/>
            <person name="Skrede I."/>
            <person name="Drula E."/>
            <person name="Henrissat B."/>
            <person name="Morin E."/>
            <person name="Kohler A."/>
            <person name="Barry K."/>
            <person name="LaButti K."/>
            <person name="Morin E."/>
            <person name="Salamov A."/>
            <person name="Lipzen A."/>
            <person name="Mereny Z."/>
            <person name="Hegedus B."/>
            <person name="Baldrian P."/>
            <person name="Stursova M."/>
            <person name="Weitz H."/>
            <person name="Taylor A."/>
            <person name="Grigoriev I.V."/>
            <person name="Nagy L.G."/>
            <person name="Martin F."/>
            <person name="Kauserud H."/>
        </authorList>
    </citation>
    <scope>NUCLEOTIDE SEQUENCE</scope>
    <source>
        <strain evidence="1">CBHHK182m</strain>
    </source>
</reference>